<evidence type="ECO:0000256" key="6">
    <source>
        <dbReference type="RuleBase" id="RU368020"/>
    </source>
</evidence>
<dbReference type="InterPro" id="IPR001080">
    <property type="entry name" value="3Fe4S_ferredoxin"/>
</dbReference>
<evidence type="ECO:0000313" key="8">
    <source>
        <dbReference type="EMBL" id="AEQ94340.1"/>
    </source>
</evidence>
<dbReference type="HOGENOM" id="CLU_2275222_0_0_6"/>
<dbReference type="EMBL" id="CP003057">
    <property type="protein sequence ID" value="AEQ94340.1"/>
    <property type="molecule type" value="Genomic_DNA"/>
</dbReference>
<keyword evidence="3 6" id="KW-0249">Electron transport</keyword>
<sequence>MAEMRVVVDQALCATTGQCALTLPAVFRQRVSDGVAEVCVAEVPPALHAAARLAASQCPVAAIRIIDADADAAGTGGGPASSQAEPSIASAPRNSGGHDGTM</sequence>
<evidence type="ECO:0000256" key="3">
    <source>
        <dbReference type="ARBA" id="ARBA00022982"/>
    </source>
</evidence>
<comment type="function">
    <text evidence="6">Ferredoxins are iron-sulfur proteins that transfer electrons in a wide variety of metabolic reactions.</text>
</comment>
<dbReference type="Pfam" id="PF13459">
    <property type="entry name" value="Fer4_15"/>
    <property type="match status" value="1"/>
</dbReference>
<evidence type="ECO:0000313" key="9">
    <source>
        <dbReference type="Proteomes" id="UP000008851"/>
    </source>
</evidence>
<accession>G7TIP7</accession>
<dbReference type="GO" id="GO:0051536">
    <property type="term" value="F:iron-sulfur cluster binding"/>
    <property type="evidence" value="ECO:0007669"/>
    <property type="project" value="UniProtKB-KW"/>
</dbReference>
<evidence type="ECO:0000256" key="2">
    <source>
        <dbReference type="ARBA" id="ARBA00022723"/>
    </source>
</evidence>
<evidence type="ECO:0000256" key="4">
    <source>
        <dbReference type="ARBA" id="ARBA00023004"/>
    </source>
</evidence>
<evidence type="ECO:0000256" key="1">
    <source>
        <dbReference type="ARBA" id="ARBA00022448"/>
    </source>
</evidence>
<keyword evidence="5 6" id="KW-0411">Iron-sulfur</keyword>
<dbReference type="PANTHER" id="PTHR36923:SF3">
    <property type="entry name" value="FERREDOXIN"/>
    <property type="match status" value="1"/>
</dbReference>
<organism evidence="8 9">
    <name type="scientific">Xanthomonas oryzae pv. oryzicola (strain BLS256)</name>
    <dbReference type="NCBI Taxonomy" id="383407"/>
    <lineage>
        <taxon>Bacteria</taxon>
        <taxon>Pseudomonadati</taxon>
        <taxon>Pseudomonadota</taxon>
        <taxon>Gammaproteobacteria</taxon>
        <taxon>Lysobacterales</taxon>
        <taxon>Lysobacteraceae</taxon>
        <taxon>Xanthomonas</taxon>
    </lineage>
</organism>
<feature type="region of interest" description="Disordered" evidence="7">
    <location>
        <begin position="72"/>
        <end position="102"/>
    </location>
</feature>
<dbReference type="KEGG" id="xor:XOC_0082"/>
<dbReference type="GO" id="GO:0009055">
    <property type="term" value="F:electron transfer activity"/>
    <property type="evidence" value="ECO:0007669"/>
    <property type="project" value="UniProtKB-UniRule"/>
</dbReference>
<dbReference type="AlphaFoldDB" id="G7TIP7"/>
<dbReference type="Proteomes" id="UP000008851">
    <property type="component" value="Chromosome"/>
</dbReference>
<proteinExistence type="predicted"/>
<keyword evidence="1 6" id="KW-0813">Transport</keyword>
<dbReference type="GO" id="GO:0005506">
    <property type="term" value="F:iron ion binding"/>
    <property type="evidence" value="ECO:0007669"/>
    <property type="project" value="UniProtKB-UniRule"/>
</dbReference>
<dbReference type="eggNOG" id="COG1141">
    <property type="taxonomic scope" value="Bacteria"/>
</dbReference>
<keyword evidence="2 6" id="KW-0479">Metal-binding</keyword>
<evidence type="ECO:0000256" key="5">
    <source>
        <dbReference type="ARBA" id="ARBA00023014"/>
    </source>
</evidence>
<dbReference type="SUPFAM" id="SSF54862">
    <property type="entry name" value="4Fe-4S ferredoxins"/>
    <property type="match status" value="1"/>
</dbReference>
<dbReference type="PRINTS" id="PR00352">
    <property type="entry name" value="3FE4SFRDOXIN"/>
</dbReference>
<protein>
    <recommendedName>
        <fullName evidence="6">Ferredoxin</fullName>
    </recommendedName>
</protein>
<dbReference type="Gene3D" id="3.30.70.20">
    <property type="match status" value="1"/>
</dbReference>
<reference evidence="8 9" key="1">
    <citation type="journal article" date="2011" name="J. Bacteriol.">
        <title>Two new complete genome sequences offer insight into host and tissue specificity of plant pathogenic Xanthomonas spp.</title>
        <authorList>
            <person name="Bogdanove A.J."/>
            <person name="Koebnik R."/>
            <person name="Lu H."/>
            <person name="Furutani A."/>
            <person name="Angiuoli S.V."/>
            <person name="Patil P.B."/>
            <person name="Van Sluys M.A."/>
            <person name="Ryan R.P."/>
            <person name="Meyer D.F."/>
            <person name="Han S.W."/>
            <person name="Aparna G."/>
            <person name="Rajaram M."/>
            <person name="Delcher A.L."/>
            <person name="Phillippy A.M."/>
            <person name="Puiu D."/>
            <person name="Schatz M.C."/>
            <person name="Shumway M."/>
            <person name="Sommer D.D."/>
            <person name="Trapnell C."/>
            <person name="Benahmed F."/>
            <person name="Dimitrov G."/>
            <person name="Madupu R."/>
            <person name="Radune D."/>
            <person name="Sullivan S."/>
            <person name="Jha G."/>
            <person name="Ishihara H."/>
            <person name="Lee S.W."/>
            <person name="Pandey A."/>
            <person name="Sharma V."/>
            <person name="Sriariyanun M."/>
            <person name="Szurek B."/>
            <person name="Vera-Cruz C.M."/>
            <person name="Dorman K.S."/>
            <person name="Ronald P.C."/>
            <person name="Verdier V."/>
            <person name="Dow J.M."/>
            <person name="Sonti R.V."/>
            <person name="Tsuge S."/>
            <person name="Brendel V.P."/>
            <person name="Rabinowicz P.D."/>
            <person name="Leach J.E."/>
            <person name="White F.F."/>
            <person name="Salzberg S.L."/>
        </authorList>
    </citation>
    <scope>NUCLEOTIDE SEQUENCE [LARGE SCALE GENOMIC DNA]</scope>
    <source>
        <strain evidence="8 9">BLS256</strain>
    </source>
</reference>
<keyword evidence="4 6" id="KW-0408">Iron</keyword>
<dbReference type="InterPro" id="IPR051269">
    <property type="entry name" value="Fe-S_cluster_ET"/>
</dbReference>
<dbReference type="PANTHER" id="PTHR36923">
    <property type="entry name" value="FERREDOXIN"/>
    <property type="match status" value="1"/>
</dbReference>
<name>G7TIP7_XANOB</name>
<evidence type="ECO:0000256" key="7">
    <source>
        <dbReference type="SAM" id="MobiDB-lite"/>
    </source>
</evidence>
<gene>
    <name evidence="8" type="ORF">XOC_0082</name>
</gene>